<feature type="region of interest" description="Disordered" evidence="1">
    <location>
        <begin position="230"/>
        <end position="249"/>
    </location>
</feature>
<organism evidence="3">
    <name type="scientific">Culex pipiens</name>
    <name type="common">House mosquito</name>
    <dbReference type="NCBI Taxonomy" id="7175"/>
    <lineage>
        <taxon>Eukaryota</taxon>
        <taxon>Metazoa</taxon>
        <taxon>Ecdysozoa</taxon>
        <taxon>Arthropoda</taxon>
        <taxon>Hexapoda</taxon>
        <taxon>Insecta</taxon>
        <taxon>Pterygota</taxon>
        <taxon>Neoptera</taxon>
        <taxon>Endopterygota</taxon>
        <taxon>Diptera</taxon>
        <taxon>Nematocera</taxon>
        <taxon>Culicoidea</taxon>
        <taxon>Culicidae</taxon>
        <taxon>Culicinae</taxon>
        <taxon>Culicini</taxon>
        <taxon>Culex</taxon>
        <taxon>Culex</taxon>
    </lineage>
</organism>
<dbReference type="EMBL" id="HBUE01269577">
    <property type="protein sequence ID" value="CAG6563257.1"/>
    <property type="molecule type" value="Transcribed_RNA"/>
</dbReference>
<protein>
    <submittedName>
        <fullName evidence="3">RWD domain-containing protein 1</fullName>
    </submittedName>
</protein>
<dbReference type="EMBL" id="HBUE01128631">
    <property type="protein sequence ID" value="CAG6495404.1"/>
    <property type="molecule type" value="Transcribed_RNA"/>
</dbReference>
<feature type="domain" description="RWD" evidence="2">
    <location>
        <begin position="11"/>
        <end position="125"/>
    </location>
</feature>
<dbReference type="InterPro" id="IPR016135">
    <property type="entry name" value="UBQ-conjugating_enzyme/RWD"/>
</dbReference>
<dbReference type="PANTHER" id="PTHR12292">
    <property type="entry name" value="RWD DOMAIN-CONTAINING PROTEIN"/>
    <property type="match status" value="1"/>
</dbReference>
<dbReference type="Gene3D" id="3.10.110.10">
    <property type="entry name" value="Ubiquitin Conjugating Enzyme"/>
    <property type="match status" value="1"/>
</dbReference>
<accession>A0A8D8G6I3</accession>
<reference evidence="3" key="1">
    <citation type="submission" date="2021-05" db="EMBL/GenBank/DDBJ databases">
        <authorList>
            <person name="Alioto T."/>
            <person name="Alioto T."/>
            <person name="Gomez Garrido J."/>
        </authorList>
    </citation>
    <scope>NUCLEOTIDE SEQUENCE</scope>
</reference>
<dbReference type="SMART" id="SM00591">
    <property type="entry name" value="RWD"/>
    <property type="match status" value="1"/>
</dbReference>
<evidence type="ECO:0000259" key="2">
    <source>
        <dbReference type="PROSITE" id="PS50908"/>
    </source>
</evidence>
<sequence length="249" mass="29010">MERNYREDQTNEIEALDSIYCGELEVLASEPLHRFKLPIATTDYGLEPTEEEEEVMEGLCCKLVFSYTERYPDTAPLVEIEDPENFREGYEEGLLENIQETIKENIGIEMIFSLVSSAQEWLNCKYDELKSAADSEKEAALRAKEEEERKKFEGTRVTVESFMTWKTKFELDMGITERKEKILGETRKLTGKELFMQDNTLNESDLKFLMDAGEPIENVRIDETLFQNIEDLELDSEDDDDEDYVPDEK</sequence>
<dbReference type="FunFam" id="3.10.110.10:FF:000075">
    <property type="entry name" value="RWD domain-containing protein (Gir2)"/>
    <property type="match status" value="1"/>
</dbReference>
<dbReference type="PROSITE" id="PS50908">
    <property type="entry name" value="RWD"/>
    <property type="match status" value="1"/>
</dbReference>
<evidence type="ECO:0000313" key="3">
    <source>
        <dbReference type="EMBL" id="CAG6495404.1"/>
    </source>
</evidence>
<dbReference type="Gene3D" id="6.20.400.10">
    <property type="match status" value="1"/>
</dbReference>
<dbReference type="EMBL" id="HBUE01164311">
    <property type="protein sequence ID" value="CAG6511822.1"/>
    <property type="molecule type" value="Transcribed_RNA"/>
</dbReference>
<dbReference type="SUPFAM" id="SSF54495">
    <property type="entry name" value="UBC-like"/>
    <property type="match status" value="1"/>
</dbReference>
<name>A0A8D8G6I3_CULPI</name>
<dbReference type="Pfam" id="PF05773">
    <property type="entry name" value="RWD"/>
    <property type="match status" value="1"/>
</dbReference>
<dbReference type="InterPro" id="IPR040213">
    <property type="entry name" value="GIR2-like"/>
</dbReference>
<dbReference type="InterPro" id="IPR006575">
    <property type="entry name" value="RWD_dom"/>
</dbReference>
<proteinExistence type="predicted"/>
<evidence type="ECO:0000256" key="1">
    <source>
        <dbReference type="SAM" id="MobiDB-lite"/>
    </source>
</evidence>
<dbReference type="AlphaFoldDB" id="A0A8D8G6I3"/>